<sequence length="89" mass="10142">MSRAVVDSMLKTSSGKPHTYSLKLGLRVKQRLWKTLNCPTMLEEEQPDGLIRVKEMFSRPSLKRSAPRINVDISGEPLPYAAQRKRTCL</sequence>
<comment type="caution">
    <text evidence="1">The sequence shown here is derived from an EMBL/GenBank/DDBJ whole genome shotgun (WGS) entry which is preliminary data.</text>
</comment>
<dbReference type="InterPro" id="IPR028970">
    <property type="entry name" value="DUF4662"/>
</dbReference>
<dbReference type="Proteomes" id="UP001059041">
    <property type="component" value="Linkage Group LG15"/>
</dbReference>
<organism evidence="1 2">
    <name type="scientific">Triplophysa rosa</name>
    <name type="common">Cave loach</name>
    <dbReference type="NCBI Taxonomy" id="992332"/>
    <lineage>
        <taxon>Eukaryota</taxon>
        <taxon>Metazoa</taxon>
        <taxon>Chordata</taxon>
        <taxon>Craniata</taxon>
        <taxon>Vertebrata</taxon>
        <taxon>Euteleostomi</taxon>
        <taxon>Actinopterygii</taxon>
        <taxon>Neopterygii</taxon>
        <taxon>Teleostei</taxon>
        <taxon>Ostariophysi</taxon>
        <taxon>Cypriniformes</taxon>
        <taxon>Nemacheilidae</taxon>
        <taxon>Triplophysa</taxon>
    </lineage>
</organism>
<protein>
    <submittedName>
        <fullName evidence="1">Protocadherin-23</fullName>
    </submittedName>
</protein>
<evidence type="ECO:0000313" key="1">
    <source>
        <dbReference type="EMBL" id="KAI7799878.1"/>
    </source>
</evidence>
<dbReference type="EMBL" id="JAFHDT010000015">
    <property type="protein sequence ID" value="KAI7799878.1"/>
    <property type="molecule type" value="Genomic_DNA"/>
</dbReference>
<name>A0A9W7WJR8_TRIRA</name>
<keyword evidence="2" id="KW-1185">Reference proteome</keyword>
<proteinExistence type="predicted"/>
<evidence type="ECO:0000313" key="2">
    <source>
        <dbReference type="Proteomes" id="UP001059041"/>
    </source>
</evidence>
<dbReference type="AlphaFoldDB" id="A0A9W7WJR8"/>
<dbReference type="Pfam" id="PF15578">
    <property type="entry name" value="DUF4662"/>
    <property type="match status" value="1"/>
</dbReference>
<gene>
    <name evidence="1" type="ORF">IRJ41_013768</name>
</gene>
<reference evidence="1" key="1">
    <citation type="submission" date="2021-02" db="EMBL/GenBank/DDBJ databases">
        <title>Comparative genomics reveals that relaxation of natural selection precedes convergent phenotypic evolution of cavefish.</title>
        <authorList>
            <person name="Peng Z."/>
        </authorList>
    </citation>
    <scope>NUCLEOTIDE SEQUENCE</scope>
    <source>
        <tissue evidence="1">Muscle</tissue>
    </source>
</reference>
<accession>A0A9W7WJR8</accession>